<dbReference type="RefSeq" id="WP_331214408.1">
    <property type="nucleotide sequence ID" value="NZ_JAZGQK010000010.1"/>
</dbReference>
<dbReference type="InterPro" id="IPR023393">
    <property type="entry name" value="START-like_dom_sf"/>
</dbReference>
<dbReference type="Proteomes" id="UP001332243">
    <property type="component" value="Unassembled WGS sequence"/>
</dbReference>
<gene>
    <name evidence="3" type="ORF">V1633_12355</name>
</gene>
<name>A0ABU7RS02_9ACTN</name>
<dbReference type="Pfam" id="PF08327">
    <property type="entry name" value="AHSA1"/>
    <property type="match status" value="1"/>
</dbReference>
<dbReference type="SUPFAM" id="SSF55961">
    <property type="entry name" value="Bet v1-like"/>
    <property type="match status" value="1"/>
</dbReference>
<dbReference type="EMBL" id="JAZGQK010000010">
    <property type="protein sequence ID" value="MEE6259279.1"/>
    <property type="molecule type" value="Genomic_DNA"/>
</dbReference>
<proteinExistence type="inferred from homology"/>
<evidence type="ECO:0000313" key="3">
    <source>
        <dbReference type="EMBL" id="MEE6259279.1"/>
    </source>
</evidence>
<keyword evidence="4" id="KW-1185">Reference proteome</keyword>
<comment type="caution">
    <text evidence="3">The sequence shown here is derived from an EMBL/GenBank/DDBJ whole genome shotgun (WGS) entry which is preliminary data.</text>
</comment>
<comment type="similarity">
    <text evidence="1">Belongs to the AHA1 family.</text>
</comment>
<protein>
    <submittedName>
        <fullName evidence="3">SRPBCC domain-containing protein</fullName>
    </submittedName>
</protein>
<sequence length="160" mass="18034">MTETAAVQRGPDVEYQLVITLDAPPEEVFRAWTDPERLTHWFAPHGFSTPRKHIDLDVRPGGSWQAEIWRDNAPASRLSGTYVDVDRPERLVFTTGDPSNRDGTPASVVTVAFVDLLGRTEMRFCQAGYHTAPAHADRARAGWVQFFERLTAYLEADHPE</sequence>
<evidence type="ECO:0000256" key="1">
    <source>
        <dbReference type="ARBA" id="ARBA00006817"/>
    </source>
</evidence>
<feature type="domain" description="Activator of Hsp90 ATPase homologue 1/2-like C-terminal" evidence="2">
    <location>
        <begin position="22"/>
        <end position="155"/>
    </location>
</feature>
<organism evidence="3 4">
    <name type="scientific">Plantactinospora sonchi</name>
    <dbReference type="NCBI Taxonomy" id="1544735"/>
    <lineage>
        <taxon>Bacteria</taxon>
        <taxon>Bacillati</taxon>
        <taxon>Actinomycetota</taxon>
        <taxon>Actinomycetes</taxon>
        <taxon>Micromonosporales</taxon>
        <taxon>Micromonosporaceae</taxon>
        <taxon>Plantactinospora</taxon>
    </lineage>
</organism>
<accession>A0ABU7RS02</accession>
<evidence type="ECO:0000259" key="2">
    <source>
        <dbReference type="Pfam" id="PF08327"/>
    </source>
</evidence>
<reference evidence="3 4" key="1">
    <citation type="submission" date="2024-01" db="EMBL/GenBank/DDBJ databases">
        <title>Genome insights into Plantactinospora sonchi sp. nov.</title>
        <authorList>
            <person name="Wang L."/>
        </authorList>
    </citation>
    <scope>NUCLEOTIDE SEQUENCE [LARGE SCALE GENOMIC DNA]</scope>
    <source>
        <strain evidence="3 4">NEAU-QY2</strain>
    </source>
</reference>
<dbReference type="CDD" id="cd07814">
    <property type="entry name" value="SRPBCC_CalC_Aha1-like"/>
    <property type="match status" value="1"/>
</dbReference>
<dbReference type="InterPro" id="IPR013538">
    <property type="entry name" value="ASHA1/2-like_C"/>
</dbReference>
<dbReference type="Gene3D" id="3.30.530.20">
    <property type="match status" value="1"/>
</dbReference>
<evidence type="ECO:0000313" key="4">
    <source>
        <dbReference type="Proteomes" id="UP001332243"/>
    </source>
</evidence>